<comment type="caution">
    <text evidence="1">The sequence shown here is derived from an EMBL/GenBank/DDBJ whole genome shotgun (WGS) entry which is preliminary data.</text>
</comment>
<dbReference type="Pfam" id="PF04268">
    <property type="entry name" value="SoxG"/>
    <property type="match status" value="1"/>
</dbReference>
<evidence type="ECO:0000313" key="1">
    <source>
        <dbReference type="EMBL" id="NPT42903.1"/>
    </source>
</evidence>
<dbReference type="EMBL" id="WOEY01000065">
    <property type="protein sequence ID" value="NPT42903.1"/>
    <property type="molecule type" value="Genomic_DNA"/>
</dbReference>
<sequence>MWNETRGTVSAMDRAVGKQTGVWQESPLVGADALLKKHQATASAAFRLSERPFLELVNVRGDTRDAAFMQAVEGVIGCRPPEKANTIVRGNGYDMLWLGPDEWLVRSAMAHDAIRTAPLQAKLGAAFAGVFASAVDIGSGYTVLEISGTRTRDVLVRGCPLDLHPKLFGEGQCAQTHYFKASMTLLPTGADSFDIVVRRSFADYFVKIMLDAAEPLMS</sequence>
<dbReference type="InterPro" id="IPR007375">
    <property type="entry name" value="SoxG"/>
</dbReference>
<organism evidence="1 2">
    <name type="scientific">Paraburkholderia solitsugae</name>
    <dbReference type="NCBI Taxonomy" id="2675748"/>
    <lineage>
        <taxon>Bacteria</taxon>
        <taxon>Pseudomonadati</taxon>
        <taxon>Pseudomonadota</taxon>
        <taxon>Betaproteobacteria</taxon>
        <taxon>Burkholderiales</taxon>
        <taxon>Burkholderiaceae</taxon>
        <taxon>Paraburkholderia</taxon>
    </lineage>
</organism>
<dbReference type="SUPFAM" id="SSF103025">
    <property type="entry name" value="Folate-binding domain"/>
    <property type="match status" value="1"/>
</dbReference>
<name>A0ABX2BS83_9BURK</name>
<keyword evidence="2" id="KW-1185">Reference proteome</keyword>
<proteinExistence type="predicted"/>
<dbReference type="Gene3D" id="3.30.1360.120">
    <property type="entry name" value="Probable tRNA modification gtpase trme, domain 1"/>
    <property type="match status" value="1"/>
</dbReference>
<dbReference type="Proteomes" id="UP000652198">
    <property type="component" value="Unassembled WGS sequence"/>
</dbReference>
<dbReference type="Gene3D" id="3.30.70.1520">
    <property type="entry name" value="Heterotetrameric sarcosine oxidase"/>
    <property type="match status" value="1"/>
</dbReference>
<reference evidence="1 2" key="1">
    <citation type="submission" date="2019-11" db="EMBL/GenBank/DDBJ databases">
        <title>Metabolism of dissolved organic matter in forest soils.</title>
        <authorList>
            <person name="Cyle K.T."/>
            <person name="Wilhelm R.C."/>
            <person name="Martinez C.E."/>
        </authorList>
    </citation>
    <scope>NUCLEOTIDE SEQUENCE [LARGE SCALE GENOMIC DNA]</scope>
    <source>
        <strain evidence="1 2">1N</strain>
    </source>
</reference>
<protein>
    <submittedName>
        <fullName evidence="1">Sarcosine oxidase subunit gamma</fullName>
    </submittedName>
</protein>
<dbReference type="InterPro" id="IPR027266">
    <property type="entry name" value="TrmE/GcvT-like"/>
</dbReference>
<gene>
    <name evidence="1" type="ORF">GNZ12_16610</name>
</gene>
<accession>A0ABX2BS83</accession>
<evidence type="ECO:0000313" key="2">
    <source>
        <dbReference type="Proteomes" id="UP000652198"/>
    </source>
</evidence>
<dbReference type="RefSeq" id="WP_172311602.1">
    <property type="nucleotide sequence ID" value="NZ_WOEY01000065.1"/>
</dbReference>